<dbReference type="InterPro" id="IPR032693">
    <property type="entry name" value="YtkA-like_dom"/>
</dbReference>
<evidence type="ECO:0000313" key="2">
    <source>
        <dbReference type="EMBL" id="HGS87520.1"/>
    </source>
</evidence>
<reference evidence="2" key="1">
    <citation type="journal article" date="2020" name="mSystems">
        <title>Genome- and Community-Level Interaction Insights into Carbon Utilization and Element Cycling Functions of Hydrothermarchaeota in Hydrothermal Sediment.</title>
        <authorList>
            <person name="Zhou Z."/>
            <person name="Liu Y."/>
            <person name="Xu W."/>
            <person name="Pan J."/>
            <person name="Luo Z.H."/>
            <person name="Li M."/>
        </authorList>
    </citation>
    <scope>NUCLEOTIDE SEQUENCE [LARGE SCALE GENOMIC DNA]</scope>
    <source>
        <strain evidence="2">SpSt-556</strain>
    </source>
</reference>
<evidence type="ECO:0000259" key="1">
    <source>
        <dbReference type="Pfam" id="PF13115"/>
    </source>
</evidence>
<sequence>MSQNLKRIRRKMMHRLFWLVVFFAGFIFLLTACSGNNAESQTPSKPVNIRVESNPDPAEVGDVTFTVYLTDEKGSPLEGAQVEVALDHTDMMGMTMSGSASEQGGGKYAIQANLSMSGNWKMTVSVKKDGLEYKEDITLTIR</sequence>
<accession>A0A7C4L021</accession>
<organism evidence="2">
    <name type="scientific">Bellilinea caldifistulae</name>
    <dbReference type="NCBI Taxonomy" id="360411"/>
    <lineage>
        <taxon>Bacteria</taxon>
        <taxon>Bacillati</taxon>
        <taxon>Chloroflexota</taxon>
        <taxon>Anaerolineae</taxon>
        <taxon>Anaerolineales</taxon>
        <taxon>Anaerolineaceae</taxon>
        <taxon>Bellilinea</taxon>
    </lineage>
</organism>
<dbReference type="InterPro" id="IPR013783">
    <property type="entry name" value="Ig-like_fold"/>
</dbReference>
<dbReference type="Gene3D" id="2.60.40.10">
    <property type="entry name" value="Immunoglobulins"/>
    <property type="match status" value="1"/>
</dbReference>
<dbReference type="Pfam" id="PF13115">
    <property type="entry name" value="YtkA"/>
    <property type="match status" value="1"/>
</dbReference>
<gene>
    <name evidence="2" type="ORF">ENT17_07860</name>
</gene>
<dbReference type="EMBL" id="DSXR01000079">
    <property type="protein sequence ID" value="HGS87520.1"/>
    <property type="molecule type" value="Genomic_DNA"/>
</dbReference>
<feature type="domain" description="YtkA-like" evidence="1">
    <location>
        <begin position="44"/>
        <end position="124"/>
    </location>
</feature>
<dbReference type="AlphaFoldDB" id="A0A7C4L021"/>
<dbReference type="PROSITE" id="PS51257">
    <property type="entry name" value="PROKAR_LIPOPROTEIN"/>
    <property type="match status" value="1"/>
</dbReference>
<proteinExistence type="predicted"/>
<name>A0A7C4L021_9CHLR</name>
<protein>
    <recommendedName>
        <fullName evidence="1">YtkA-like domain-containing protein</fullName>
    </recommendedName>
</protein>
<comment type="caution">
    <text evidence="2">The sequence shown here is derived from an EMBL/GenBank/DDBJ whole genome shotgun (WGS) entry which is preliminary data.</text>
</comment>